<evidence type="ECO:0000313" key="1">
    <source>
        <dbReference type="EMBL" id="TVT38974.1"/>
    </source>
</evidence>
<accession>A0A558BR24</accession>
<keyword evidence="2" id="KW-1185">Reference proteome</keyword>
<comment type="caution">
    <text evidence="1">The sequence shown here is derived from an EMBL/GenBank/DDBJ whole genome shotgun (WGS) entry which is preliminary data.</text>
</comment>
<organism evidence="1 2">
    <name type="scientific">Hymenobacter setariae</name>
    <dbReference type="NCBI Taxonomy" id="2594794"/>
    <lineage>
        <taxon>Bacteria</taxon>
        <taxon>Pseudomonadati</taxon>
        <taxon>Bacteroidota</taxon>
        <taxon>Cytophagia</taxon>
        <taxon>Cytophagales</taxon>
        <taxon>Hymenobacteraceae</taxon>
        <taxon>Hymenobacter</taxon>
    </lineage>
</organism>
<sequence>MSPNTYPAPIYQALYTDEEGQLIGLDEVQLLDPVPSGRIPDLLPLLAADDLYLAYQAGLVLAAWGIEPGVAYLRHLVAIRIDKTAELAPSRLTGEDNVYDIIGEALGLAVLSGYDEDEITSSLTSVLGLYGECFFEGKLKSMLLQLNLPGLLPAVKQAVKLALEHGRYYQASQLLPVLAMYDRPYALSQAGLFEDLTAQDARIAYNLAEMREHA</sequence>
<dbReference type="EMBL" id="VMRJ01000004">
    <property type="protein sequence ID" value="TVT38974.1"/>
    <property type="molecule type" value="Genomic_DNA"/>
</dbReference>
<gene>
    <name evidence="1" type="ORF">FNT36_14985</name>
</gene>
<protein>
    <submittedName>
        <fullName evidence="1">Uncharacterized protein</fullName>
    </submittedName>
</protein>
<name>A0A558BR24_9BACT</name>
<dbReference type="OrthoDB" id="876778at2"/>
<reference evidence="1 2" key="1">
    <citation type="submission" date="2019-07" db="EMBL/GenBank/DDBJ databases">
        <title>Hymenobacter sp. straun FUR1 Genome sequencing and assembly.</title>
        <authorList>
            <person name="Chhetri G."/>
        </authorList>
    </citation>
    <scope>NUCLEOTIDE SEQUENCE [LARGE SCALE GENOMIC DNA]</scope>
    <source>
        <strain evidence="1 2">Fur1</strain>
    </source>
</reference>
<dbReference type="Proteomes" id="UP000317624">
    <property type="component" value="Unassembled WGS sequence"/>
</dbReference>
<evidence type="ECO:0000313" key="2">
    <source>
        <dbReference type="Proteomes" id="UP000317624"/>
    </source>
</evidence>
<dbReference type="AlphaFoldDB" id="A0A558BR24"/>
<dbReference type="RefSeq" id="WP_144849373.1">
    <property type="nucleotide sequence ID" value="NZ_VMRJ01000004.1"/>
</dbReference>
<proteinExistence type="predicted"/>